<accession>B7Q076</accession>
<dbReference type="HOGENOM" id="CLU_3112376_0_0_1"/>
<keyword evidence="3" id="KW-1185">Reference proteome</keyword>
<dbReference type="InParanoid" id="B7Q076"/>
<evidence type="ECO:0000313" key="3">
    <source>
        <dbReference type="Proteomes" id="UP000001555"/>
    </source>
</evidence>
<organism>
    <name type="scientific">Ixodes scapularis</name>
    <name type="common">Black-legged tick</name>
    <name type="synonym">Deer tick</name>
    <dbReference type="NCBI Taxonomy" id="6945"/>
    <lineage>
        <taxon>Eukaryota</taxon>
        <taxon>Metazoa</taxon>
        <taxon>Ecdysozoa</taxon>
        <taxon>Arthropoda</taxon>
        <taxon>Chelicerata</taxon>
        <taxon>Arachnida</taxon>
        <taxon>Acari</taxon>
        <taxon>Parasitiformes</taxon>
        <taxon>Ixodida</taxon>
        <taxon>Ixodoidea</taxon>
        <taxon>Ixodidae</taxon>
        <taxon>Ixodinae</taxon>
        <taxon>Ixodes</taxon>
    </lineage>
</organism>
<dbReference type="AlphaFoldDB" id="B7Q076"/>
<name>B7Q076_IXOSC</name>
<dbReference type="EnsemblMetazoa" id="ISCW009017-RA">
    <property type="protein sequence ID" value="ISCW009017-PA"/>
    <property type="gene ID" value="ISCW009017"/>
</dbReference>
<dbReference type="EMBL" id="ABJB010113730">
    <property type="status" value="NOT_ANNOTATED_CDS"/>
    <property type="molecule type" value="Genomic_DNA"/>
</dbReference>
<feature type="non-terminal residue" evidence="1">
    <location>
        <position position="51"/>
    </location>
</feature>
<protein>
    <recommendedName>
        <fullName evidence="4">Reverse transcriptase</fullName>
    </recommendedName>
</protein>
<evidence type="ECO:0000313" key="1">
    <source>
        <dbReference type="EMBL" id="EEC12248.1"/>
    </source>
</evidence>
<reference evidence="2" key="2">
    <citation type="submission" date="2020-05" db="UniProtKB">
        <authorList>
            <consortium name="EnsemblMetazoa"/>
        </authorList>
    </citation>
    <scope>IDENTIFICATION</scope>
    <source>
        <strain evidence="2">wikel</strain>
    </source>
</reference>
<feature type="non-terminal residue" evidence="1">
    <location>
        <position position="1"/>
    </location>
</feature>
<gene>
    <name evidence="1" type="ORF">IscW_ISCW009017</name>
</gene>
<evidence type="ECO:0008006" key="4">
    <source>
        <dbReference type="Google" id="ProtNLM"/>
    </source>
</evidence>
<sequence>NGVLPREWKQGNLTAILKPGHSALDLASFQPIVLTNCACKIMERVILLRIT</sequence>
<dbReference type="PaxDb" id="6945-B7Q076"/>
<reference evidence="1 3" key="1">
    <citation type="submission" date="2008-03" db="EMBL/GenBank/DDBJ databases">
        <title>Annotation of Ixodes scapularis.</title>
        <authorList>
            <consortium name="Ixodes scapularis Genome Project Consortium"/>
            <person name="Caler E."/>
            <person name="Hannick L.I."/>
            <person name="Bidwell S."/>
            <person name="Joardar V."/>
            <person name="Thiagarajan M."/>
            <person name="Amedeo P."/>
            <person name="Galinsky K.J."/>
            <person name="Schobel S."/>
            <person name="Inman J."/>
            <person name="Hostetler J."/>
            <person name="Miller J."/>
            <person name="Hammond M."/>
            <person name="Megy K."/>
            <person name="Lawson D."/>
            <person name="Kodira C."/>
            <person name="Sutton G."/>
            <person name="Meyer J."/>
            <person name="Hill C.A."/>
            <person name="Birren B."/>
            <person name="Nene V."/>
            <person name="Collins F."/>
            <person name="Alarcon-Chaidez F."/>
            <person name="Wikel S."/>
            <person name="Strausberg R."/>
        </authorList>
    </citation>
    <scope>NUCLEOTIDE SEQUENCE [LARGE SCALE GENOMIC DNA]</scope>
    <source>
        <strain evidence="3">Wikel</strain>
        <strain evidence="1">Wikel colony</strain>
    </source>
</reference>
<evidence type="ECO:0000313" key="2">
    <source>
        <dbReference type="EnsemblMetazoa" id="ISCW009017-PA"/>
    </source>
</evidence>
<proteinExistence type="predicted"/>
<dbReference type="VEuPathDB" id="VectorBase:ISCW009017"/>
<dbReference type="VEuPathDB" id="VectorBase:ISCI009017"/>
<dbReference type="Proteomes" id="UP000001555">
    <property type="component" value="Unassembled WGS sequence"/>
</dbReference>
<dbReference type="EMBL" id="DS830605">
    <property type="protein sequence ID" value="EEC12248.1"/>
    <property type="molecule type" value="Genomic_DNA"/>
</dbReference>